<dbReference type="PROSITE" id="PS00138">
    <property type="entry name" value="SUBTILASE_SER"/>
    <property type="match status" value="1"/>
</dbReference>
<evidence type="ECO:0000256" key="2">
    <source>
        <dbReference type="ARBA" id="ARBA00022670"/>
    </source>
</evidence>
<dbReference type="CDD" id="cd00063">
    <property type="entry name" value="FN3"/>
    <property type="match status" value="1"/>
</dbReference>
<reference evidence="9 10" key="1">
    <citation type="submission" date="2020-01" db="EMBL/GenBank/DDBJ databases">
        <title>Paenibacillus soybeanensis sp. nov. isolated from the nodules of soybean (Glycine max(L.) Merr).</title>
        <authorList>
            <person name="Wang H."/>
        </authorList>
    </citation>
    <scope>NUCLEOTIDE SEQUENCE [LARGE SCALE GENOMIC DNA]</scope>
    <source>
        <strain evidence="9 10">T1</strain>
    </source>
</reference>
<proteinExistence type="inferred from homology"/>
<evidence type="ECO:0000256" key="3">
    <source>
        <dbReference type="ARBA" id="ARBA00022801"/>
    </source>
</evidence>
<keyword evidence="10" id="KW-1185">Reference proteome</keyword>
<feature type="chain" id="PRO_5047504339" evidence="6">
    <location>
        <begin position="31"/>
        <end position="2126"/>
    </location>
</feature>
<feature type="signal peptide" evidence="6">
    <location>
        <begin position="1"/>
        <end position="30"/>
    </location>
</feature>
<dbReference type="PRINTS" id="PR00723">
    <property type="entry name" value="SUBTILISIN"/>
</dbReference>
<dbReference type="SUPFAM" id="SSF49464">
    <property type="entry name" value="Carboxypeptidase regulatory domain-like"/>
    <property type="match status" value="2"/>
</dbReference>
<dbReference type="EMBL" id="JAAAMV010000011">
    <property type="protein sequence ID" value="NBD25215.1"/>
    <property type="molecule type" value="Genomic_DNA"/>
</dbReference>
<dbReference type="InterPro" id="IPR003961">
    <property type="entry name" value="FN3_dom"/>
</dbReference>
<evidence type="ECO:0000256" key="1">
    <source>
        <dbReference type="ARBA" id="ARBA00011073"/>
    </source>
</evidence>
<dbReference type="PROSITE" id="PS51892">
    <property type="entry name" value="SUBTILASE"/>
    <property type="match status" value="1"/>
</dbReference>
<dbReference type="InterPro" id="IPR023828">
    <property type="entry name" value="Peptidase_S8_Ser-AS"/>
</dbReference>
<dbReference type="InterPro" id="IPR036852">
    <property type="entry name" value="Peptidase_S8/S53_dom_sf"/>
</dbReference>
<dbReference type="PANTHER" id="PTHR43806:SF67">
    <property type="entry name" value="EGF-LIKE DOMAIN-CONTAINING PROTEIN"/>
    <property type="match status" value="1"/>
</dbReference>
<dbReference type="Gene3D" id="2.60.120.200">
    <property type="match status" value="1"/>
</dbReference>
<dbReference type="InterPro" id="IPR050131">
    <property type="entry name" value="Peptidase_S8_subtilisin-like"/>
</dbReference>
<feature type="domain" description="Fibronectin type-III" evidence="7">
    <location>
        <begin position="809"/>
        <end position="901"/>
    </location>
</feature>
<dbReference type="PROSITE" id="PS50853">
    <property type="entry name" value="FN3"/>
    <property type="match status" value="1"/>
</dbReference>
<dbReference type="InterPro" id="IPR000209">
    <property type="entry name" value="Peptidase_S8/S53_dom"/>
</dbReference>
<keyword evidence="6" id="KW-0732">Signal</keyword>
<evidence type="ECO:0000256" key="6">
    <source>
        <dbReference type="SAM" id="SignalP"/>
    </source>
</evidence>
<dbReference type="Pfam" id="PF20773">
    <property type="entry name" value="InhA-like_MAM"/>
    <property type="match status" value="1"/>
</dbReference>
<dbReference type="Gene3D" id="2.60.40.10">
    <property type="entry name" value="Immunoglobulins"/>
    <property type="match status" value="3"/>
</dbReference>
<evidence type="ECO:0000259" key="8">
    <source>
        <dbReference type="PROSITE" id="PS51272"/>
    </source>
</evidence>
<accession>A0ABW9XRD5</accession>
<comment type="caution">
    <text evidence="9">The sequence shown here is derived from an EMBL/GenBank/DDBJ whole genome shotgun (WGS) entry which is preliminary data.</text>
</comment>
<evidence type="ECO:0000313" key="10">
    <source>
        <dbReference type="Proteomes" id="UP000665561"/>
    </source>
</evidence>
<evidence type="ECO:0000256" key="5">
    <source>
        <dbReference type="PROSITE-ProRule" id="PRU01240"/>
    </source>
</evidence>
<feature type="active site" description="Charge relay system" evidence="5">
    <location>
        <position position="461"/>
    </location>
</feature>
<evidence type="ECO:0000259" key="7">
    <source>
        <dbReference type="PROSITE" id="PS50853"/>
    </source>
</evidence>
<feature type="domain" description="SLH" evidence="8">
    <location>
        <begin position="2063"/>
        <end position="2126"/>
    </location>
</feature>
<feature type="domain" description="SLH" evidence="8">
    <location>
        <begin position="1997"/>
        <end position="2060"/>
    </location>
</feature>
<dbReference type="RefSeq" id="WP_161744031.1">
    <property type="nucleotide sequence ID" value="NZ_JAAAMV010000011.1"/>
</dbReference>
<name>A0ABW9XRD5_9BACL</name>
<dbReference type="SUPFAM" id="SSF52743">
    <property type="entry name" value="Subtilisin-like"/>
    <property type="match status" value="1"/>
</dbReference>
<dbReference type="InterPro" id="IPR010259">
    <property type="entry name" value="S8pro/Inhibitor_I9"/>
</dbReference>
<dbReference type="SUPFAM" id="SSF49265">
    <property type="entry name" value="Fibronectin type III"/>
    <property type="match status" value="1"/>
</dbReference>
<feature type="active site" description="Charge relay system" evidence="5">
    <location>
        <position position="284"/>
    </location>
</feature>
<dbReference type="Pfam" id="PF00395">
    <property type="entry name" value="SLH"/>
    <property type="match status" value="1"/>
</dbReference>
<feature type="active site" description="Charge relay system" evidence="5">
    <location>
        <position position="239"/>
    </location>
</feature>
<dbReference type="Pfam" id="PF09136">
    <property type="entry name" value="Glucodextran_B"/>
    <property type="match status" value="1"/>
</dbReference>
<dbReference type="Proteomes" id="UP000665561">
    <property type="component" value="Unassembled WGS sequence"/>
</dbReference>
<dbReference type="Pfam" id="PF05922">
    <property type="entry name" value="Inhibitor_I9"/>
    <property type="match status" value="1"/>
</dbReference>
<sequence length="2126" mass="224853">MIWKAWKQKLSVWVAALLVLALTLPTSAAADELIHNEAVHTDSGSLFSSSAITKIDAQVVKAFGEAEYVTYLIKMKEQADAVQASRLAQDQALKKKITPAAAKLSVRNAVIGSLRETAFKTQGSIEAVLDKAKSANGGVKDYKSFFIVNAMAVTSTKKVMEQLAARPEVASILPNQEYFLDDARQAKGPASGNAAEADVSSEAAAPAADNVEWNIDYVQAPKAWEMGIDGTGIVVASIDSGVDYTHPALKRKWRAYEDGIIVHPELSWYDAHSGAPLPQDNDGHGTHTVGTMVGSEEDGSNRIGAAPGAKWIAVRIFNPSSTDAVILAAGQWLLAPTDSSGELHPEMAPDVVNNSWGNEQAGKNEFYRSIVQAWRAAGIFPAFAAGNMTPSNPGGSGSVTSPGNYPESFATGATDSNGEIAYFSLRGPSPYGELKPEVSAPGVSIRSSFPGGQYLYADGTSMASPLTAGVAALLMQANHSLTVDQIEQVLEDTATPRTDGDYPDTPNQAYGYGIINAYAAVRSVVGDSGTGAVSGKVLTGGEDELAPAIEHRPVSVVYKGRDAKLSAQVSDNISVEQVTAYVRSKDADEYIEVPLNRVSGDFKSGQYESPLPVEEMKPEAGMEYYIAATDYGDNRVESPVYSVEVSNGIKPGYLQDFEGDTTGYMTGGQNNTWGIGTPQLGPKAAYSGSKAAASNLETPYQVGTNSFLLTPPIDLTESPEGAILSFKNWYKVVPDYDYGIVYVTTGNGSYEMAKFTGESGGWGTQFIDLRPYAGQRIDLLFNLAVAENGGLEEGWYIDDLSVQPPDSLPPAAPTGLTGVSDAVGNVSLTWEAPADEDVAGYDVYRASGDGPPERIGTTGSAAFTDFAAVHDTTAHYQVAAFDYSGNTGEPSQAHTVEIPHFIPLFEDNFDGSTDNGWTHGGQNDDWARGIPTSIGPKSAMSPPNVWGTNLAGRYANQGDYSLVSPVIDLGQAEHPAVLFHQFYEIDDYDFGRFEITADGGATWTEIASFNGYWNNADEHWETFSYDLAPYLHQQVQFRFRMESDLGVSFAGWYIDNFRVLDVDAPEAIMQADQAYAGTQLSQPAPAQPLFSLAATDTVEENAPVPAVMAKPQGLPANGTVTLLETGLSVPTNRQTGEYAFHYLAGNYHLLAEAYGYYPQTKPVTIAKDGASEVDFNLEAIPQGRIAGVVTDERTKQPVADAVVMAMEDAHIAPVRTDENGAFQLDVLEGDYTLSVSSEEYQLKRVTVKAPPGGTAEVNVALKPFVGYPNSIGYDDGTGEDGFAYYEGGNGYAVRMTPGSDNVLLTGALFRFWDANWPDPGSDQFQYAIYDAHGPGGSPGKLLAGPFPGTGLRNGEWTSVSLPTPIMMHDDFYIAGIQVGDNPNQISMSVDLDEPQAGRSWQTVDGTWRVFGDGNWMIRALVNDPLHPPVIDSPAANYHTNKDSVDVEGLAPADGATVNLYNGADLAATGTTRDGKFSLTARLLPGLNRLTAEFAMNGKITDRSEPADVILDITGPSLSLDAPVDDFRTNKEALTVTGTTGDEYFDELTVNGEPAEVDSDGSFTHRSLLDEGDNVIRVTAKDLAGNETTVTRNVHLDMDAPDIASLEPARDLNLKPGDTLRVSFDSDPGLNASFWIKYPMALNSAKASEIAMKESASTPGHYEGSYLVPDSSPVNGGLIVVRAWDESGNESQAAAEGKLFVGNASGGGGNGGGTGGIVIAPSAPSADYALEAVIGHGQTKRAVTPTVKTDGNRVTAVIADADLRQALSKAPAAVVVAVAATASQQSLLRLSASQVALLLKSNADNSVVFTNGASALALPAAALAKAPANADLLIAMANAAAQSASFSSAVPGITVIGTPVAFDVSSITGSDVRPLPLSGKDVVKQSFVLPKDADPKAAGALYLANQLVNPAPAAFTSNADGTTTVTIVRPGYATYAVAARAVAFQDMAGRSAKDRIFALANRLLVEGTSTTAFSPTVQVTRAQFAAMLSRALGLPNNAEKPFRDVPSDKWYADEVGAAYQAGLINGLGNGTFDPDGIITHQDLAMMLERAAALLHLKLDAVSSHVTYADGKDIADYAKNSVQAVTDSGMMAGAEKGGKLFFLPKAASTREEAAVAIYGLLRLAGLFS</sequence>
<dbReference type="InterPro" id="IPR036116">
    <property type="entry name" value="FN3_sf"/>
</dbReference>
<dbReference type="InterPro" id="IPR015500">
    <property type="entry name" value="Peptidase_S8_subtilisin-rel"/>
</dbReference>
<dbReference type="Gene3D" id="3.40.50.200">
    <property type="entry name" value="Peptidase S8/S53 domain"/>
    <property type="match status" value="1"/>
</dbReference>
<protein>
    <submittedName>
        <fullName evidence="9">S8 family serine peptidase</fullName>
    </submittedName>
</protein>
<feature type="domain" description="SLH" evidence="8">
    <location>
        <begin position="1938"/>
        <end position="1996"/>
    </location>
</feature>
<dbReference type="Gene3D" id="2.60.40.1120">
    <property type="entry name" value="Carboxypeptidase-like, regulatory domain"/>
    <property type="match status" value="2"/>
</dbReference>
<dbReference type="PROSITE" id="PS51272">
    <property type="entry name" value="SLH"/>
    <property type="match status" value="3"/>
</dbReference>
<organism evidence="9 10">
    <name type="scientific">Paenibacillus glycinis</name>
    <dbReference type="NCBI Taxonomy" id="2697035"/>
    <lineage>
        <taxon>Bacteria</taxon>
        <taxon>Bacillati</taxon>
        <taxon>Bacillota</taxon>
        <taxon>Bacilli</taxon>
        <taxon>Bacillales</taxon>
        <taxon>Paenibacillaceae</taxon>
        <taxon>Paenibacillus</taxon>
    </lineage>
</organism>
<dbReference type="InterPro" id="IPR001119">
    <property type="entry name" value="SLH_dom"/>
</dbReference>
<keyword evidence="3 5" id="KW-0378">Hydrolase</keyword>
<evidence type="ECO:0000313" key="9">
    <source>
        <dbReference type="EMBL" id="NBD25215.1"/>
    </source>
</evidence>
<comment type="similarity">
    <text evidence="1 5">Belongs to the peptidase S8 family.</text>
</comment>
<keyword evidence="2 5" id="KW-0645">Protease</keyword>
<dbReference type="InterPro" id="IPR013783">
    <property type="entry name" value="Ig-like_fold"/>
</dbReference>
<evidence type="ECO:0000256" key="4">
    <source>
        <dbReference type="ARBA" id="ARBA00022825"/>
    </source>
</evidence>
<dbReference type="PANTHER" id="PTHR43806">
    <property type="entry name" value="PEPTIDASE S8"/>
    <property type="match status" value="1"/>
</dbReference>
<dbReference type="InterPro" id="IPR008969">
    <property type="entry name" value="CarboxyPept-like_regulatory"/>
</dbReference>
<keyword evidence="4 5" id="KW-0720">Serine protease</keyword>
<dbReference type="Pfam" id="PF13715">
    <property type="entry name" value="CarbopepD_reg_2"/>
    <property type="match status" value="1"/>
</dbReference>
<dbReference type="Gene3D" id="2.60.120.260">
    <property type="entry name" value="Galactose-binding domain-like"/>
    <property type="match status" value="1"/>
</dbReference>
<gene>
    <name evidence="9" type="ORF">GT019_15130</name>
</gene>
<dbReference type="Pfam" id="PF00082">
    <property type="entry name" value="Peptidase_S8"/>
    <property type="match status" value="1"/>
</dbReference>